<dbReference type="EMBL" id="JALEMU010000024">
    <property type="protein sequence ID" value="MCI5754944.1"/>
    <property type="molecule type" value="Genomic_DNA"/>
</dbReference>
<evidence type="ECO:0000259" key="2">
    <source>
        <dbReference type="Pfam" id="PF20234"/>
    </source>
</evidence>
<reference evidence="3 4" key="1">
    <citation type="submission" date="2022-03" db="EMBL/GenBank/DDBJ databases">
        <title>Metagenome-assembled genomes from swine fecal metagenomes.</title>
        <authorList>
            <person name="Holman D.B."/>
            <person name="Kommadath A."/>
        </authorList>
    </citation>
    <scope>NUCLEOTIDE SEQUENCE [LARGE SCALE GENOMIC DNA]</scope>
    <source>
        <strain evidence="3">SUG147</strain>
    </source>
</reference>
<dbReference type="InterPro" id="IPR046526">
    <property type="entry name" value="DUF6591"/>
</dbReference>
<evidence type="ECO:0000256" key="1">
    <source>
        <dbReference type="SAM" id="SignalP"/>
    </source>
</evidence>
<accession>A0AAE3FFH5</accession>
<evidence type="ECO:0000313" key="3">
    <source>
        <dbReference type="EMBL" id="MCI5754944.1"/>
    </source>
</evidence>
<feature type="signal peptide" evidence="1">
    <location>
        <begin position="1"/>
        <end position="29"/>
    </location>
</feature>
<dbReference type="AlphaFoldDB" id="A0AAE3FFH5"/>
<sequence length="118" mass="13657">MKQTKRVVSIVAVLAILVLSFCSCSSQDAAPPGVRPEFKEAVDSYEGFFDEYCSFMERYTKSENPLGMMNEYLNFLSRCQTMLQKFYAIANTDMNEAETLYYQRAYERIMRKISGYVS</sequence>
<evidence type="ECO:0000313" key="4">
    <source>
        <dbReference type="Proteomes" id="UP001139365"/>
    </source>
</evidence>
<proteinExistence type="predicted"/>
<dbReference type="PROSITE" id="PS51257">
    <property type="entry name" value="PROKAR_LIPOPROTEIN"/>
    <property type="match status" value="1"/>
</dbReference>
<dbReference type="Pfam" id="PF20234">
    <property type="entry name" value="DUF6591"/>
    <property type="match status" value="1"/>
</dbReference>
<feature type="chain" id="PRO_5042111175" description="DUF6591 domain-containing protein" evidence="1">
    <location>
        <begin position="30"/>
        <end position="118"/>
    </location>
</feature>
<comment type="caution">
    <text evidence="3">The sequence shown here is derived from an EMBL/GenBank/DDBJ whole genome shotgun (WGS) entry which is preliminary data.</text>
</comment>
<gene>
    <name evidence="3" type="ORF">MR241_01465</name>
</gene>
<feature type="domain" description="DUF6591" evidence="2">
    <location>
        <begin position="29"/>
        <end position="113"/>
    </location>
</feature>
<protein>
    <recommendedName>
        <fullName evidence="2">DUF6591 domain-containing protein</fullName>
    </recommendedName>
</protein>
<name>A0AAE3FFH5_9BACT</name>
<keyword evidence="1" id="KW-0732">Signal</keyword>
<dbReference type="Proteomes" id="UP001139365">
    <property type="component" value="Unassembled WGS sequence"/>
</dbReference>
<organism evidence="3 4">
    <name type="scientific">Candidatus Colimorpha enterica</name>
    <dbReference type="NCBI Taxonomy" id="3083063"/>
    <lineage>
        <taxon>Bacteria</taxon>
        <taxon>Pseudomonadati</taxon>
        <taxon>Bacteroidota</taxon>
        <taxon>Bacteroidia</taxon>
        <taxon>Bacteroidales</taxon>
        <taxon>Candidatus Colimorpha</taxon>
    </lineage>
</organism>